<dbReference type="InParanoid" id="A0A212FBZ2"/>
<dbReference type="STRING" id="278856.A0A212FBZ2"/>
<dbReference type="KEGG" id="dpl:KGM_200135B"/>
<feature type="compositionally biased region" description="Pro residues" evidence="1">
    <location>
        <begin position="151"/>
        <end position="172"/>
    </location>
</feature>
<dbReference type="Proteomes" id="UP000007151">
    <property type="component" value="Unassembled WGS sequence"/>
</dbReference>
<evidence type="ECO:0000313" key="2">
    <source>
        <dbReference type="EMBL" id="OWR51252.1"/>
    </source>
</evidence>
<feature type="non-terminal residue" evidence="2">
    <location>
        <position position="1"/>
    </location>
</feature>
<protein>
    <submittedName>
        <fullName evidence="2">Uncharacterized protein</fullName>
    </submittedName>
</protein>
<feature type="region of interest" description="Disordered" evidence="1">
    <location>
        <begin position="31"/>
        <end position="62"/>
    </location>
</feature>
<accession>A0A212FBZ2</accession>
<dbReference type="AlphaFoldDB" id="A0A212FBZ2"/>
<organism evidence="2 3">
    <name type="scientific">Danaus plexippus plexippus</name>
    <dbReference type="NCBI Taxonomy" id="278856"/>
    <lineage>
        <taxon>Eukaryota</taxon>
        <taxon>Metazoa</taxon>
        <taxon>Ecdysozoa</taxon>
        <taxon>Arthropoda</taxon>
        <taxon>Hexapoda</taxon>
        <taxon>Insecta</taxon>
        <taxon>Pterygota</taxon>
        <taxon>Neoptera</taxon>
        <taxon>Endopterygota</taxon>
        <taxon>Lepidoptera</taxon>
        <taxon>Glossata</taxon>
        <taxon>Ditrysia</taxon>
        <taxon>Papilionoidea</taxon>
        <taxon>Nymphalidae</taxon>
        <taxon>Danainae</taxon>
        <taxon>Danaini</taxon>
        <taxon>Danaina</taxon>
        <taxon>Danaus</taxon>
        <taxon>Danaus</taxon>
    </lineage>
</organism>
<feature type="compositionally biased region" description="Polar residues" evidence="1">
    <location>
        <begin position="136"/>
        <end position="146"/>
    </location>
</feature>
<name>A0A212FBZ2_DANPL</name>
<comment type="caution">
    <text evidence="2">The sequence shown here is derived from an EMBL/GenBank/DDBJ whole genome shotgun (WGS) entry which is preliminary data.</text>
</comment>
<proteinExistence type="predicted"/>
<reference evidence="2 3" key="1">
    <citation type="journal article" date="2011" name="Cell">
        <title>The monarch butterfly genome yields insights into long-distance migration.</title>
        <authorList>
            <person name="Zhan S."/>
            <person name="Merlin C."/>
            <person name="Boore J.L."/>
            <person name="Reppert S.M."/>
        </authorList>
    </citation>
    <scope>NUCLEOTIDE SEQUENCE [LARGE SCALE GENOMIC DNA]</scope>
    <source>
        <strain evidence="2">F-2</strain>
    </source>
</reference>
<feature type="compositionally biased region" description="Polar residues" evidence="1">
    <location>
        <begin position="96"/>
        <end position="105"/>
    </location>
</feature>
<sequence>ENDIEGACARSDAGDILSRLLCAVHGRGVTPAGSDGPLSPAHAIHAHTPSHPAPSRHDDPQLSTAAHTDMLLLNLMRINGLTPKCPKNVKHGPKRNWSSCQSEARQSPAGLPPPPGPPATPRLRPAAARNVISPKRNWSSCQSEARQSPAGLPPPPGPPATPAFAPPPPAPAGPTDHATRRSRPDRCRGIVMVCSGASWSSPPVAGSYWASASSLSDTDDVEVILDYNDTLFDMLLNSLSLEGSSVAECDDAPPVQPWSPAREPRND</sequence>
<feature type="region of interest" description="Disordered" evidence="1">
    <location>
        <begin position="246"/>
        <end position="267"/>
    </location>
</feature>
<evidence type="ECO:0000256" key="1">
    <source>
        <dbReference type="SAM" id="MobiDB-lite"/>
    </source>
</evidence>
<feature type="region of interest" description="Disordered" evidence="1">
    <location>
        <begin position="84"/>
        <end position="183"/>
    </location>
</feature>
<gene>
    <name evidence="2" type="ORF">KGM_200135B</name>
</gene>
<feature type="compositionally biased region" description="Pro residues" evidence="1">
    <location>
        <begin position="110"/>
        <end position="120"/>
    </location>
</feature>
<dbReference type="EMBL" id="AGBW02009252">
    <property type="protein sequence ID" value="OWR51252.1"/>
    <property type="molecule type" value="Genomic_DNA"/>
</dbReference>
<keyword evidence="3" id="KW-1185">Reference proteome</keyword>
<evidence type="ECO:0000313" key="3">
    <source>
        <dbReference type="Proteomes" id="UP000007151"/>
    </source>
</evidence>